<accession>A0LJF0</accession>
<evidence type="ECO:0000256" key="1">
    <source>
        <dbReference type="SAM" id="MobiDB-lite"/>
    </source>
</evidence>
<gene>
    <name evidence="2" type="ordered locus">Sfum_1867</name>
</gene>
<dbReference type="HOGENOM" id="CLU_2095663_0_0_7"/>
<evidence type="ECO:0000313" key="3">
    <source>
        <dbReference type="Proteomes" id="UP000001784"/>
    </source>
</evidence>
<name>A0LJF0_SYNFM</name>
<keyword evidence="3" id="KW-1185">Reference proteome</keyword>
<feature type="region of interest" description="Disordered" evidence="1">
    <location>
        <begin position="1"/>
        <end position="30"/>
    </location>
</feature>
<dbReference type="AlphaFoldDB" id="A0LJF0"/>
<protein>
    <submittedName>
        <fullName evidence="2">Uncharacterized protein</fullName>
    </submittedName>
</protein>
<evidence type="ECO:0000313" key="2">
    <source>
        <dbReference type="EMBL" id="ABK17552.1"/>
    </source>
</evidence>
<sequence length="116" mass="13231">MVISAVTFHDHSRNKPKHPSPPTHKEPSMERVRKCRSCAREGKIIGHGLCPACYHRERRKKLALRRSSPDGGLIVRLDFQPMAHLLEEIRKRAGHELRDVNLQILWELSKSLGAGV</sequence>
<dbReference type="KEGG" id="sfu:Sfum_1867"/>
<reference evidence="2 3" key="1">
    <citation type="submission" date="2006-10" db="EMBL/GenBank/DDBJ databases">
        <title>Complete sequence of Syntrophobacter fumaroxidans MPOB.</title>
        <authorList>
            <consortium name="US DOE Joint Genome Institute"/>
            <person name="Copeland A."/>
            <person name="Lucas S."/>
            <person name="Lapidus A."/>
            <person name="Barry K."/>
            <person name="Detter J.C."/>
            <person name="Glavina del Rio T."/>
            <person name="Hammon N."/>
            <person name="Israni S."/>
            <person name="Pitluck S."/>
            <person name="Goltsman E.G."/>
            <person name="Martinez M."/>
            <person name="Schmutz J."/>
            <person name="Larimer F."/>
            <person name="Land M."/>
            <person name="Hauser L."/>
            <person name="Kyrpides N."/>
            <person name="Kim E."/>
            <person name="Boone D.R."/>
            <person name="Brockman F."/>
            <person name="Culley D."/>
            <person name="Ferry J."/>
            <person name="Gunsalus R."/>
            <person name="McInerney M.J."/>
            <person name="Morrison M."/>
            <person name="Plugge C."/>
            <person name="Rohlin L."/>
            <person name="Scholten J."/>
            <person name="Sieber J."/>
            <person name="Stams A.J.M."/>
            <person name="Worm P."/>
            <person name="Henstra A.M."/>
            <person name="Richardson P."/>
        </authorList>
    </citation>
    <scope>NUCLEOTIDE SEQUENCE [LARGE SCALE GENOMIC DNA]</scope>
    <source>
        <strain evidence="3">DSM 10017 / MPOB</strain>
    </source>
</reference>
<proteinExistence type="predicted"/>
<organism evidence="2 3">
    <name type="scientific">Syntrophobacter fumaroxidans (strain DSM 10017 / MPOB)</name>
    <dbReference type="NCBI Taxonomy" id="335543"/>
    <lineage>
        <taxon>Bacteria</taxon>
        <taxon>Pseudomonadati</taxon>
        <taxon>Thermodesulfobacteriota</taxon>
        <taxon>Syntrophobacteria</taxon>
        <taxon>Syntrophobacterales</taxon>
        <taxon>Syntrophobacteraceae</taxon>
        <taxon>Syntrophobacter</taxon>
    </lineage>
</organism>
<dbReference type="InParanoid" id="A0LJF0"/>
<dbReference type="EMBL" id="CP000478">
    <property type="protein sequence ID" value="ABK17552.1"/>
    <property type="molecule type" value="Genomic_DNA"/>
</dbReference>
<dbReference type="Proteomes" id="UP000001784">
    <property type="component" value="Chromosome"/>
</dbReference>